<evidence type="ECO:0000256" key="4">
    <source>
        <dbReference type="SAM" id="SignalP"/>
    </source>
</evidence>
<dbReference type="NCBIfam" id="NF037995">
    <property type="entry name" value="TRAP_S1"/>
    <property type="match status" value="1"/>
</dbReference>
<dbReference type="Pfam" id="PF03480">
    <property type="entry name" value="DctP"/>
    <property type="match status" value="1"/>
</dbReference>
<gene>
    <name evidence="5" type="ORF">H8717_09185</name>
</gene>
<dbReference type="InterPro" id="IPR018389">
    <property type="entry name" value="DctP_fam"/>
</dbReference>
<comment type="similarity">
    <text evidence="1">Belongs to the bacterial solute-binding protein 7 family.</text>
</comment>
<dbReference type="NCBIfam" id="TIGR00787">
    <property type="entry name" value="dctP"/>
    <property type="match status" value="1"/>
</dbReference>
<evidence type="ECO:0000256" key="1">
    <source>
        <dbReference type="ARBA" id="ARBA00009023"/>
    </source>
</evidence>
<dbReference type="PROSITE" id="PS51257">
    <property type="entry name" value="PROKAR_LIPOPROTEIN"/>
    <property type="match status" value="1"/>
</dbReference>
<name>A0ABR7NJI9_9FIRM</name>
<feature type="chain" id="PRO_5047368066" evidence="4">
    <location>
        <begin position="21"/>
        <end position="352"/>
    </location>
</feature>
<dbReference type="Proteomes" id="UP000658131">
    <property type="component" value="Unassembled WGS sequence"/>
</dbReference>
<keyword evidence="3 4" id="KW-0732">Signal</keyword>
<evidence type="ECO:0000313" key="6">
    <source>
        <dbReference type="Proteomes" id="UP000658131"/>
    </source>
</evidence>
<protein>
    <submittedName>
        <fullName evidence="5">DctP family TRAP transporter solute-binding subunit</fullName>
    </submittedName>
</protein>
<dbReference type="InterPro" id="IPR004682">
    <property type="entry name" value="TRAP_DctP"/>
</dbReference>
<dbReference type="SUPFAM" id="SSF53850">
    <property type="entry name" value="Periplasmic binding protein-like II"/>
    <property type="match status" value="1"/>
</dbReference>
<feature type="signal peptide" evidence="4">
    <location>
        <begin position="1"/>
        <end position="20"/>
    </location>
</feature>
<comment type="caution">
    <text evidence="5">The sequence shown here is derived from an EMBL/GenBank/DDBJ whole genome shotgun (WGS) entry which is preliminary data.</text>
</comment>
<organism evidence="5 6">
    <name type="scientific">Yanshouia hominis</name>
    <dbReference type="NCBI Taxonomy" id="2763673"/>
    <lineage>
        <taxon>Bacteria</taxon>
        <taxon>Bacillati</taxon>
        <taxon>Bacillota</taxon>
        <taxon>Clostridia</taxon>
        <taxon>Eubacteriales</taxon>
        <taxon>Oscillospiraceae</taxon>
        <taxon>Yanshouia</taxon>
    </lineage>
</organism>
<evidence type="ECO:0000256" key="2">
    <source>
        <dbReference type="ARBA" id="ARBA00022448"/>
    </source>
</evidence>
<dbReference type="PIRSF" id="PIRSF006470">
    <property type="entry name" value="DctB"/>
    <property type="match status" value="1"/>
</dbReference>
<keyword evidence="6" id="KW-1185">Reference proteome</keyword>
<dbReference type="PANTHER" id="PTHR33376">
    <property type="match status" value="1"/>
</dbReference>
<dbReference type="Gene3D" id="3.40.190.170">
    <property type="entry name" value="Bacterial extracellular solute-binding protein, family 7"/>
    <property type="match status" value="1"/>
</dbReference>
<dbReference type="InterPro" id="IPR038404">
    <property type="entry name" value="TRAP_DctP_sf"/>
</dbReference>
<sequence length="352" mass="37750">MKQKIFALAMASAMIVSLFAGCGGSSSQAAPAASGEAPAASGGTQYDKVTLKLSCNGTDIANDTRMAKLFAEKVKEKSGGAVTVNVFPNDQLASGNMSKGLELLCDGTVDLDIHSTSIIANLDNRMMVSTLPWLFKDYQAAEDAFFGKGGEFLNTVLSEKGLTYLGAVHNGFKAMTCGKHAIKAPEDLKGLKIRIPGGDFFSAFYTAFGASPQAMSWGEVFTALQQGTIDGHDNSLSTINSANVQEVQKYITISNHTYEAFTFTANTAKFEKLSAETQALIRECVEEACKEMNQQIVADEAGLKDKFINENGCELYELTEDDVAKFKAVVQPLIDQYKEVYGADACTAFGVQ</sequence>
<accession>A0ABR7NJI9</accession>
<proteinExistence type="inferred from homology"/>
<keyword evidence="2" id="KW-0813">Transport</keyword>
<dbReference type="RefSeq" id="WP_262400084.1">
    <property type="nucleotide sequence ID" value="NZ_JACRTB010000012.1"/>
</dbReference>
<evidence type="ECO:0000313" key="5">
    <source>
        <dbReference type="EMBL" id="MBC8576576.1"/>
    </source>
</evidence>
<reference evidence="5 6" key="1">
    <citation type="submission" date="2020-08" db="EMBL/GenBank/DDBJ databases">
        <title>Genome public.</title>
        <authorList>
            <person name="Liu C."/>
            <person name="Sun Q."/>
        </authorList>
    </citation>
    <scope>NUCLEOTIDE SEQUENCE [LARGE SCALE GENOMIC DNA]</scope>
    <source>
        <strain evidence="5 6">BX1</strain>
    </source>
</reference>
<evidence type="ECO:0000256" key="3">
    <source>
        <dbReference type="ARBA" id="ARBA00022729"/>
    </source>
</evidence>
<dbReference type="EMBL" id="JACRTB010000012">
    <property type="protein sequence ID" value="MBC8576576.1"/>
    <property type="molecule type" value="Genomic_DNA"/>
</dbReference>
<dbReference type="PANTHER" id="PTHR33376:SF7">
    <property type="entry name" value="C4-DICARBOXYLATE-BINDING PROTEIN DCTB"/>
    <property type="match status" value="1"/>
</dbReference>